<dbReference type="PANTHER" id="PTHR30302:SF1">
    <property type="entry name" value="HYDROGENASE 2 MATURATION PROTEASE"/>
    <property type="match status" value="1"/>
</dbReference>
<dbReference type="AlphaFoldDB" id="A0A1X1ZQX3"/>
<gene>
    <name evidence="5" type="ORF">AWC19_06320</name>
</gene>
<name>A0A1X1ZQX3_9MYCO</name>
<reference evidence="5 6" key="1">
    <citation type="submission" date="2016-01" db="EMBL/GenBank/DDBJ databases">
        <title>The new phylogeny of the genus Mycobacterium.</title>
        <authorList>
            <person name="Tarcisio F."/>
            <person name="Conor M."/>
            <person name="Antonella G."/>
            <person name="Elisabetta G."/>
            <person name="Giulia F.S."/>
            <person name="Sara T."/>
            <person name="Anna F."/>
            <person name="Clotilde B."/>
            <person name="Roberto B."/>
            <person name="Veronica D.S."/>
            <person name="Fabio R."/>
            <person name="Monica P."/>
            <person name="Olivier J."/>
            <person name="Enrico T."/>
            <person name="Nicola S."/>
        </authorList>
    </citation>
    <scope>NUCLEOTIDE SEQUENCE [LARGE SCALE GENOMIC DNA]</scope>
    <source>
        <strain evidence="5 6">DSM 44572</strain>
    </source>
</reference>
<dbReference type="SUPFAM" id="SSF53163">
    <property type="entry name" value="HybD-like"/>
    <property type="match status" value="1"/>
</dbReference>
<dbReference type="OrthoDB" id="164170at2"/>
<evidence type="ECO:0000256" key="4">
    <source>
        <dbReference type="ARBA" id="ARBA00022801"/>
    </source>
</evidence>
<organism evidence="5 6">
    <name type="scientific">Mycobacterium palustre</name>
    <dbReference type="NCBI Taxonomy" id="153971"/>
    <lineage>
        <taxon>Bacteria</taxon>
        <taxon>Bacillati</taxon>
        <taxon>Actinomycetota</taxon>
        <taxon>Actinomycetes</taxon>
        <taxon>Mycobacteriales</taxon>
        <taxon>Mycobacteriaceae</taxon>
        <taxon>Mycobacterium</taxon>
        <taxon>Mycobacterium simiae complex</taxon>
    </lineage>
</organism>
<evidence type="ECO:0000256" key="1">
    <source>
        <dbReference type="ARBA" id="ARBA00006814"/>
    </source>
</evidence>
<dbReference type="InterPro" id="IPR023430">
    <property type="entry name" value="Pept_HybD-like_dom_sf"/>
</dbReference>
<protein>
    <submittedName>
        <fullName evidence="5">Peptidase M52</fullName>
    </submittedName>
</protein>
<evidence type="ECO:0000313" key="6">
    <source>
        <dbReference type="Proteomes" id="UP000193529"/>
    </source>
</evidence>
<dbReference type="RefSeq" id="WP_085078032.1">
    <property type="nucleotide sequence ID" value="NZ_JACKRZ010000014.1"/>
</dbReference>
<dbReference type="Proteomes" id="UP000193529">
    <property type="component" value="Unassembled WGS sequence"/>
</dbReference>
<dbReference type="PANTHER" id="PTHR30302">
    <property type="entry name" value="HYDROGENASE 1 MATURATION PROTEASE"/>
    <property type="match status" value="1"/>
</dbReference>
<keyword evidence="3" id="KW-0064">Aspartyl protease</keyword>
<keyword evidence="4" id="KW-0378">Hydrolase</keyword>
<comment type="similarity">
    <text evidence="1">Belongs to the peptidase A31 family.</text>
</comment>
<dbReference type="CDD" id="cd00518">
    <property type="entry name" value="H2MP"/>
    <property type="match status" value="1"/>
</dbReference>
<comment type="caution">
    <text evidence="5">The sequence shown here is derived from an EMBL/GenBank/DDBJ whole genome shotgun (WGS) entry which is preliminary data.</text>
</comment>
<dbReference type="Pfam" id="PF01750">
    <property type="entry name" value="HycI"/>
    <property type="match status" value="1"/>
</dbReference>
<accession>A0A1X1ZQX3</accession>
<dbReference type="GO" id="GO:0016485">
    <property type="term" value="P:protein processing"/>
    <property type="evidence" value="ECO:0007669"/>
    <property type="project" value="TreeGrafter"/>
</dbReference>
<dbReference type="InterPro" id="IPR000671">
    <property type="entry name" value="Peptidase_A31"/>
</dbReference>
<dbReference type="EMBL" id="LQPJ01000094">
    <property type="protein sequence ID" value="ORW25786.1"/>
    <property type="molecule type" value="Genomic_DNA"/>
</dbReference>
<evidence type="ECO:0000256" key="3">
    <source>
        <dbReference type="ARBA" id="ARBA00022750"/>
    </source>
</evidence>
<dbReference type="Gene3D" id="3.40.50.1450">
    <property type="entry name" value="HybD-like"/>
    <property type="match status" value="1"/>
</dbReference>
<dbReference type="GO" id="GO:0008047">
    <property type="term" value="F:enzyme activator activity"/>
    <property type="evidence" value="ECO:0007669"/>
    <property type="project" value="InterPro"/>
</dbReference>
<dbReference type="STRING" id="153971.AWC19_06320"/>
<proteinExistence type="inferred from homology"/>
<evidence type="ECO:0000313" key="5">
    <source>
        <dbReference type="EMBL" id="ORW25786.1"/>
    </source>
</evidence>
<evidence type="ECO:0000256" key="2">
    <source>
        <dbReference type="ARBA" id="ARBA00022670"/>
    </source>
</evidence>
<dbReference type="NCBIfam" id="TIGR00072">
    <property type="entry name" value="hydrog_prot"/>
    <property type="match status" value="1"/>
</dbReference>
<dbReference type="GO" id="GO:0004190">
    <property type="term" value="F:aspartic-type endopeptidase activity"/>
    <property type="evidence" value="ECO:0007669"/>
    <property type="project" value="UniProtKB-KW"/>
</dbReference>
<keyword evidence="2" id="KW-0645">Protease</keyword>
<sequence>MTGEIVVVGLGNTYRSDDGVGIAAAAALNDLALPGVEVVTGIVEPMGLLEAWSGARLAVVIDAAVATPSGPGRVRRCTLGEALAAPGGLSSHGVDIGRTHALGQALGRVPDEFVLFAIEVADTGHGIGLTPQVAAAVPEVVDLAVAEISRNQPSSRGQAG</sequence>
<keyword evidence="6" id="KW-1185">Reference proteome</keyword>